<dbReference type="InterPro" id="IPR020846">
    <property type="entry name" value="MFS_dom"/>
</dbReference>
<name>A0A814FJS8_ADIRI</name>
<dbReference type="Gene3D" id="1.20.1250.20">
    <property type="entry name" value="MFS general substrate transporter like domains"/>
    <property type="match status" value="1"/>
</dbReference>
<evidence type="ECO:0000256" key="5">
    <source>
        <dbReference type="SAM" id="Phobius"/>
    </source>
</evidence>
<reference evidence="7" key="1">
    <citation type="submission" date="2021-02" db="EMBL/GenBank/DDBJ databases">
        <authorList>
            <person name="Nowell W R."/>
        </authorList>
    </citation>
    <scope>NUCLEOTIDE SEQUENCE</scope>
</reference>
<dbReference type="AlphaFoldDB" id="A0A814FJS8"/>
<feature type="transmembrane region" description="Helical" evidence="5">
    <location>
        <begin position="510"/>
        <end position="531"/>
    </location>
</feature>
<evidence type="ECO:0000313" key="8">
    <source>
        <dbReference type="EMBL" id="CAF1073110.1"/>
    </source>
</evidence>
<feature type="transmembrane region" description="Helical" evidence="5">
    <location>
        <begin position="47"/>
        <end position="70"/>
    </location>
</feature>
<proteinExistence type="predicted"/>
<dbReference type="EMBL" id="CAJNOR010000695">
    <property type="protein sequence ID" value="CAF0983940.1"/>
    <property type="molecule type" value="Genomic_DNA"/>
</dbReference>
<feature type="transmembrane region" description="Helical" evidence="5">
    <location>
        <begin position="398"/>
        <end position="417"/>
    </location>
</feature>
<comment type="caution">
    <text evidence="7">The sequence shown here is derived from an EMBL/GenBank/DDBJ whole genome shotgun (WGS) entry which is preliminary data.</text>
</comment>
<evidence type="ECO:0000256" key="3">
    <source>
        <dbReference type="ARBA" id="ARBA00022989"/>
    </source>
</evidence>
<evidence type="ECO:0000259" key="6">
    <source>
        <dbReference type="PROSITE" id="PS50850"/>
    </source>
</evidence>
<dbReference type="GO" id="GO:0016020">
    <property type="term" value="C:membrane"/>
    <property type="evidence" value="ECO:0007669"/>
    <property type="project" value="UniProtKB-SubCell"/>
</dbReference>
<dbReference type="PANTHER" id="PTHR24064">
    <property type="entry name" value="SOLUTE CARRIER FAMILY 22 MEMBER"/>
    <property type="match status" value="1"/>
</dbReference>
<feature type="transmembrane region" description="Helical" evidence="5">
    <location>
        <begin position="184"/>
        <end position="203"/>
    </location>
</feature>
<dbReference type="Proteomes" id="UP000663852">
    <property type="component" value="Unassembled WGS sequence"/>
</dbReference>
<dbReference type="InterPro" id="IPR011701">
    <property type="entry name" value="MFS"/>
</dbReference>
<dbReference type="SUPFAM" id="SSF103473">
    <property type="entry name" value="MFS general substrate transporter"/>
    <property type="match status" value="1"/>
</dbReference>
<dbReference type="InterPro" id="IPR036259">
    <property type="entry name" value="MFS_trans_sf"/>
</dbReference>
<evidence type="ECO:0000256" key="2">
    <source>
        <dbReference type="ARBA" id="ARBA00022692"/>
    </source>
</evidence>
<protein>
    <recommendedName>
        <fullName evidence="6">Major facilitator superfamily (MFS) profile domain-containing protein</fullName>
    </recommendedName>
</protein>
<feature type="domain" description="Major facilitator superfamily (MFS) profile" evidence="6">
    <location>
        <begin position="57"/>
        <end position="538"/>
    </location>
</feature>
<keyword evidence="4 5" id="KW-0472">Membrane</keyword>
<feature type="transmembrane region" description="Helical" evidence="5">
    <location>
        <begin position="272"/>
        <end position="291"/>
    </location>
</feature>
<dbReference type="Pfam" id="PF07690">
    <property type="entry name" value="MFS_1"/>
    <property type="match status" value="1"/>
</dbReference>
<sequence length="670" mass="74975">MSPLTAPRFSISPYFAAYDPAKPAPVITKTIKFLSCIIDYHLGSFGIYQISVFLVLGLLAVVPSMVAFSYDLNVGAPDHRCRLSVNDTYNTIHEQHFTNFLSKSIDYAEKCTMPTSHSSSDRQPCVNGWVFDMRKYGTTLTTELDLVCDRFHLRALTQNIYSAGTAGSILTGILSDRWGRRKTIYLLVLILLLALNIMQFSLHSRTHRLLLFTICRFFQGFGTTFHSVSLVLLSELTGPRRRVLAANTLAYSFALGQIILAIIAKQFKNYKLTYWALTLYVLPFVCIYILIPESPRWLIRRGRVREARKVLERIFLINRRRIHDRLELFYSDLPTDVVAAREAERKSPTYLNVLKRLCRSKLMRKRCLLLIGVWAAALSVYLGISSALTVLTNRPHELLIAGAFSEMIGLGVCHALASRVERRRLLIVCFIATALASALVPVTRDTQPHISILFALLAKLTTSSCQMLIVVYTTETYPTALRSTGVGLSACIARLVSMIGPQLSATQYSLWFPLPYVVYSIASCLAALAASQLPPIHSPCKLPETVHEVEKQHVQVTFAVASPTRTITERRPSSALIRDLTLTKPNSSSIIPDAPPSSNLRRHSTVVSLARQKSRTTRLPTITDMNEDEDDIKSNEQQLISAISRISSLPTNLFALRRNSSTSIVPVHNM</sequence>
<evidence type="ECO:0000256" key="1">
    <source>
        <dbReference type="ARBA" id="ARBA00004141"/>
    </source>
</evidence>
<organism evidence="7 9">
    <name type="scientific">Adineta ricciae</name>
    <name type="common">Rotifer</name>
    <dbReference type="NCBI Taxonomy" id="249248"/>
    <lineage>
        <taxon>Eukaryota</taxon>
        <taxon>Metazoa</taxon>
        <taxon>Spiralia</taxon>
        <taxon>Gnathifera</taxon>
        <taxon>Rotifera</taxon>
        <taxon>Eurotatoria</taxon>
        <taxon>Bdelloidea</taxon>
        <taxon>Adinetida</taxon>
        <taxon>Adinetidae</taxon>
        <taxon>Adineta</taxon>
    </lineage>
</organism>
<comment type="subcellular location">
    <subcellularLocation>
        <location evidence="1">Membrane</location>
        <topology evidence="1">Multi-pass membrane protein</topology>
    </subcellularLocation>
</comment>
<keyword evidence="3 5" id="KW-1133">Transmembrane helix</keyword>
<dbReference type="EMBL" id="CAJNOJ010000086">
    <property type="protein sequence ID" value="CAF1073110.1"/>
    <property type="molecule type" value="Genomic_DNA"/>
</dbReference>
<keyword evidence="2 5" id="KW-0812">Transmembrane</keyword>
<evidence type="ECO:0000313" key="7">
    <source>
        <dbReference type="EMBL" id="CAF0983940.1"/>
    </source>
</evidence>
<accession>A0A814FJS8</accession>
<keyword evidence="9" id="KW-1185">Reference proteome</keyword>
<feature type="transmembrane region" description="Helical" evidence="5">
    <location>
        <begin position="367"/>
        <end position="392"/>
    </location>
</feature>
<feature type="transmembrane region" description="Helical" evidence="5">
    <location>
        <begin position="449"/>
        <end position="472"/>
    </location>
</feature>
<dbReference type="OrthoDB" id="5296287at2759"/>
<gene>
    <name evidence="8" type="ORF">EDS130_LOCUS18549</name>
    <name evidence="7" type="ORF">XAT740_LOCUS12334</name>
</gene>
<dbReference type="Proteomes" id="UP000663828">
    <property type="component" value="Unassembled WGS sequence"/>
</dbReference>
<evidence type="ECO:0000256" key="4">
    <source>
        <dbReference type="ARBA" id="ARBA00023136"/>
    </source>
</evidence>
<evidence type="ECO:0000313" key="9">
    <source>
        <dbReference type="Proteomes" id="UP000663828"/>
    </source>
</evidence>
<feature type="transmembrane region" description="Helical" evidence="5">
    <location>
        <begin position="209"/>
        <end position="232"/>
    </location>
</feature>
<feature type="transmembrane region" description="Helical" evidence="5">
    <location>
        <begin position="244"/>
        <end position="266"/>
    </location>
</feature>
<dbReference type="GO" id="GO:0022857">
    <property type="term" value="F:transmembrane transporter activity"/>
    <property type="evidence" value="ECO:0007669"/>
    <property type="project" value="InterPro"/>
</dbReference>
<dbReference type="PROSITE" id="PS50850">
    <property type="entry name" value="MFS"/>
    <property type="match status" value="1"/>
</dbReference>
<feature type="transmembrane region" description="Helical" evidence="5">
    <location>
        <begin position="424"/>
        <end position="443"/>
    </location>
</feature>